<feature type="transmembrane region" description="Helical" evidence="12">
    <location>
        <begin position="319"/>
        <end position="350"/>
    </location>
</feature>
<gene>
    <name evidence="13" type="ORF">BWP39_03325</name>
</gene>
<feature type="transmembrane region" description="Helical" evidence="12">
    <location>
        <begin position="132"/>
        <end position="151"/>
    </location>
</feature>
<dbReference type="AlphaFoldDB" id="A0A2A4F4I0"/>
<evidence type="ECO:0000256" key="1">
    <source>
        <dbReference type="ARBA" id="ARBA00004651"/>
    </source>
</evidence>
<comment type="subcellular location">
    <subcellularLocation>
        <location evidence="1">Cell membrane</location>
        <topology evidence="1">Multi-pass membrane protein</topology>
    </subcellularLocation>
</comment>
<dbReference type="Pfam" id="PF02653">
    <property type="entry name" value="BPD_transp_2"/>
    <property type="match status" value="1"/>
</dbReference>
<evidence type="ECO:0000256" key="7">
    <source>
        <dbReference type="ARBA" id="ARBA00022989"/>
    </source>
</evidence>
<feature type="transmembrane region" description="Helical" evidence="12">
    <location>
        <begin position="158"/>
        <end position="180"/>
    </location>
</feature>
<dbReference type="RefSeq" id="WP_096716944.1">
    <property type="nucleotide sequence ID" value="NZ_MTZV01000002.1"/>
</dbReference>
<keyword evidence="8 12" id="KW-0472">Membrane</keyword>
<evidence type="ECO:0000256" key="12">
    <source>
        <dbReference type="SAM" id="Phobius"/>
    </source>
</evidence>
<evidence type="ECO:0000256" key="9">
    <source>
        <dbReference type="ARBA" id="ARBA00035611"/>
    </source>
</evidence>
<evidence type="ECO:0000313" key="13">
    <source>
        <dbReference type="EMBL" id="PCE27548.1"/>
    </source>
</evidence>
<comment type="caution">
    <text evidence="13">The sequence shown here is derived from an EMBL/GenBank/DDBJ whole genome shotgun (WGS) entry which is preliminary data.</text>
</comment>
<evidence type="ECO:0000256" key="10">
    <source>
        <dbReference type="ARBA" id="ARBA00035686"/>
    </source>
</evidence>
<feature type="transmembrane region" description="Helical" evidence="12">
    <location>
        <begin position="48"/>
        <end position="70"/>
    </location>
</feature>
<keyword evidence="7 12" id="KW-1133">Transmembrane helix</keyword>
<keyword evidence="3" id="KW-1003">Cell membrane</keyword>
<keyword evidence="6 12" id="KW-0812">Transmembrane</keyword>
<evidence type="ECO:0000256" key="5">
    <source>
        <dbReference type="ARBA" id="ARBA00022597"/>
    </source>
</evidence>
<evidence type="ECO:0000256" key="4">
    <source>
        <dbReference type="ARBA" id="ARBA00022519"/>
    </source>
</evidence>
<evidence type="ECO:0000256" key="8">
    <source>
        <dbReference type="ARBA" id="ARBA00023136"/>
    </source>
</evidence>
<keyword evidence="2" id="KW-0813">Transport</keyword>
<dbReference type="GO" id="GO:0005886">
    <property type="term" value="C:plasma membrane"/>
    <property type="evidence" value="ECO:0007669"/>
    <property type="project" value="UniProtKB-SubCell"/>
</dbReference>
<dbReference type="OrthoDB" id="5422926at2"/>
<feature type="region of interest" description="Disordered" evidence="11">
    <location>
        <begin position="1"/>
        <end position="30"/>
    </location>
</feature>
<feature type="transmembrane region" description="Helical" evidence="12">
    <location>
        <begin position="232"/>
        <end position="252"/>
    </location>
</feature>
<feature type="transmembrane region" description="Helical" evidence="12">
    <location>
        <begin position="362"/>
        <end position="381"/>
    </location>
</feature>
<keyword evidence="5" id="KW-0762">Sugar transport</keyword>
<dbReference type="GO" id="GO:0022857">
    <property type="term" value="F:transmembrane transporter activity"/>
    <property type="evidence" value="ECO:0007669"/>
    <property type="project" value="InterPro"/>
</dbReference>
<feature type="transmembrane region" description="Helical" evidence="12">
    <location>
        <begin position="82"/>
        <end position="99"/>
    </location>
</feature>
<sequence>MGVAGKHFPSHATKNVDAASSGQPAPAGTDERVRKESWFGHLLNRPEFAAISGAVLVFAVFAFAAGGSGMFNLDGVMNWSQVSAYLGVLAVGACLLMIAGEFDLSIGSMIGFAGMMVAIPSVYFHWPLSLSILFAFAGSMLLGALNGYLVMRTRLPSFIVTLAFLFILRGLTLALSIMVADRTIISGVGDLAKQDWIANTLFHGVAFTGLFTALAHMGIGQMLDNGQPLVPGIPKVILWWFALAAICAFVLAKTRYGNWILAVGGDANAAKNVGVPVRRVKISLFVLTAFCSCLFAVLQVCDIGSAAADRGLQKEFEAIIAAVIGGTLLTGGYGSVIGACFGALIFGVVQIGITYTNVSSDWFRVFLGVMLLIAVLFNHYVRRRVAQS</sequence>
<reference evidence="13 14" key="1">
    <citation type="submission" date="2017-01" db="EMBL/GenBank/DDBJ databases">
        <title>Whole-Genome Shotgun Sequencing of Two beta-Proteobacterial Species in Search of the Bulgecin Biosynthetic Cluster.</title>
        <authorList>
            <person name="Horsman M.E."/>
            <person name="Marous D.R."/>
            <person name="Li R."/>
            <person name="Oliver R.A."/>
            <person name="Byun B."/>
            <person name="Emrich S.J."/>
            <person name="Boggess B."/>
            <person name="Townsend C.A."/>
            <person name="Mobashery S."/>
        </authorList>
    </citation>
    <scope>NUCLEOTIDE SEQUENCE [LARGE SCALE GENOMIC DNA]</scope>
    <source>
        <strain evidence="13 14">ATCC 31363</strain>
    </source>
</reference>
<proteinExistence type="predicted"/>
<protein>
    <recommendedName>
        <fullName evidence="10">Xylose transport system permease protein XylH</fullName>
    </recommendedName>
</protein>
<evidence type="ECO:0000256" key="3">
    <source>
        <dbReference type="ARBA" id="ARBA00022475"/>
    </source>
</evidence>
<name>A0A2A4F4I0_9BURK</name>
<evidence type="ECO:0000256" key="2">
    <source>
        <dbReference type="ARBA" id="ARBA00022448"/>
    </source>
</evidence>
<keyword evidence="4" id="KW-0997">Cell inner membrane</keyword>
<accession>A0A2A4F4I0</accession>
<feature type="transmembrane region" description="Helical" evidence="12">
    <location>
        <begin position="200"/>
        <end position="220"/>
    </location>
</feature>
<evidence type="ECO:0000256" key="6">
    <source>
        <dbReference type="ARBA" id="ARBA00022692"/>
    </source>
</evidence>
<feature type="transmembrane region" description="Helical" evidence="12">
    <location>
        <begin position="282"/>
        <end position="307"/>
    </location>
</feature>
<dbReference type="EMBL" id="MTZV01000002">
    <property type="protein sequence ID" value="PCE27548.1"/>
    <property type="molecule type" value="Genomic_DNA"/>
</dbReference>
<evidence type="ECO:0000256" key="11">
    <source>
        <dbReference type="SAM" id="MobiDB-lite"/>
    </source>
</evidence>
<dbReference type="InterPro" id="IPR001851">
    <property type="entry name" value="ABC_transp_permease"/>
</dbReference>
<evidence type="ECO:0000313" key="14">
    <source>
        <dbReference type="Proteomes" id="UP000218022"/>
    </source>
</evidence>
<dbReference type="Proteomes" id="UP000218022">
    <property type="component" value="Unassembled WGS sequence"/>
</dbReference>
<organism evidence="13 14">
    <name type="scientific">Paraburkholderia acidicola</name>
    <dbReference type="NCBI Taxonomy" id="1912599"/>
    <lineage>
        <taxon>Bacteria</taxon>
        <taxon>Pseudomonadati</taxon>
        <taxon>Pseudomonadota</taxon>
        <taxon>Betaproteobacteria</taxon>
        <taxon>Burkholderiales</taxon>
        <taxon>Burkholderiaceae</taxon>
        <taxon>Paraburkholderia</taxon>
    </lineage>
</organism>
<comment type="function">
    <text evidence="9">Part of the binding-protein-dependent transport system for D-xylose. Probably responsible for the translocation of the substrate across the membrane.</text>
</comment>
<dbReference type="PANTHER" id="PTHR32196:SF32">
    <property type="entry name" value="XYLOSE TRANSPORT SYSTEM PERMEASE PROTEIN XYLH"/>
    <property type="match status" value="1"/>
</dbReference>
<dbReference type="PANTHER" id="PTHR32196">
    <property type="entry name" value="ABC TRANSPORTER PERMEASE PROTEIN YPHD-RELATED-RELATED"/>
    <property type="match status" value="1"/>
</dbReference>
<dbReference type="CDD" id="cd06579">
    <property type="entry name" value="TM_PBP1_transp_AraH_like"/>
    <property type="match status" value="1"/>
</dbReference>
<feature type="transmembrane region" description="Helical" evidence="12">
    <location>
        <begin position="106"/>
        <end position="126"/>
    </location>
</feature>